<keyword evidence="2" id="KW-0472">Membrane</keyword>
<evidence type="ECO:0000313" key="4">
    <source>
        <dbReference type="Proteomes" id="UP001358417"/>
    </source>
</evidence>
<dbReference type="GeneID" id="89973414"/>
<keyword evidence="2" id="KW-0812">Transmembrane</keyword>
<dbReference type="EMBL" id="JAVRRD010000002">
    <property type="protein sequence ID" value="KAK5063160.1"/>
    <property type="molecule type" value="Genomic_DNA"/>
</dbReference>
<name>A0AAV9NPL3_9EURO</name>
<gene>
    <name evidence="3" type="ORF">LTR84_005236</name>
</gene>
<evidence type="ECO:0000256" key="2">
    <source>
        <dbReference type="SAM" id="Phobius"/>
    </source>
</evidence>
<feature type="compositionally biased region" description="Basic and acidic residues" evidence="1">
    <location>
        <begin position="537"/>
        <end position="548"/>
    </location>
</feature>
<feature type="region of interest" description="Disordered" evidence="1">
    <location>
        <begin position="447"/>
        <end position="483"/>
    </location>
</feature>
<dbReference type="RefSeq" id="XP_064711432.1">
    <property type="nucleotide sequence ID" value="XM_064848808.1"/>
</dbReference>
<evidence type="ECO:0000313" key="3">
    <source>
        <dbReference type="EMBL" id="KAK5063160.1"/>
    </source>
</evidence>
<evidence type="ECO:0008006" key="5">
    <source>
        <dbReference type="Google" id="ProtNLM"/>
    </source>
</evidence>
<proteinExistence type="predicted"/>
<feature type="transmembrane region" description="Helical" evidence="2">
    <location>
        <begin position="20"/>
        <end position="41"/>
    </location>
</feature>
<accession>A0AAV9NPL3</accession>
<organism evidence="3 4">
    <name type="scientific">Exophiala bonariae</name>
    <dbReference type="NCBI Taxonomy" id="1690606"/>
    <lineage>
        <taxon>Eukaryota</taxon>
        <taxon>Fungi</taxon>
        <taxon>Dikarya</taxon>
        <taxon>Ascomycota</taxon>
        <taxon>Pezizomycotina</taxon>
        <taxon>Eurotiomycetes</taxon>
        <taxon>Chaetothyriomycetidae</taxon>
        <taxon>Chaetothyriales</taxon>
        <taxon>Herpotrichiellaceae</taxon>
        <taxon>Exophiala</taxon>
    </lineage>
</organism>
<feature type="transmembrane region" description="Helical" evidence="2">
    <location>
        <begin position="396"/>
        <end position="422"/>
    </location>
</feature>
<feature type="compositionally biased region" description="Polar residues" evidence="1">
    <location>
        <begin position="448"/>
        <end position="476"/>
    </location>
</feature>
<feature type="region of interest" description="Disordered" evidence="1">
    <location>
        <begin position="513"/>
        <end position="550"/>
    </location>
</feature>
<keyword evidence="4" id="KW-1185">Reference proteome</keyword>
<dbReference type="Proteomes" id="UP001358417">
    <property type="component" value="Unassembled WGS sequence"/>
</dbReference>
<feature type="transmembrane region" description="Helical" evidence="2">
    <location>
        <begin position="85"/>
        <end position="107"/>
    </location>
</feature>
<protein>
    <recommendedName>
        <fullName evidence="5">Ig-like domain-containing protein</fullName>
    </recommendedName>
</protein>
<sequence length="572" mass="65106">MAPSWVSLPQRWQLQNIQAALNVIVCAISALTTFCCIRFCWWAGTKRVKTAGRTTLTSLLTVNTIGEAYDLITLLGLRIFSPRHALLLVQSLLVLVFVTTTLISGPISRFSTRMHPQTTTRNTSIFPTMKTFDIIAYANDYWTNITRSLETAEFPRDRLLDFLPDTNTEWMFVPSEWTKTWSMQCNSVERTPIEIAGTGNCSDPSFSTTYQAFPQLWDVINITSYDTYGIEWSGFWLSNVNPVQDMLWFAYASSITDIDNTTDIVYGMNISMATVHFHNIYQNLTKPNNCIYAARPVDAASWIRTDCQLERQRDVKDEGFVPYPDSTEQSNIASALNQNFQARFMMEAGTNRTITEIQPDDLIRFYQVYMISKDTQFRQPVMRSLTIVEDVPQLSVALLTIMLFLVITSILAASTWCSFFLIHHDASRVPQTKLDWVLHALGDDENNAAGNTKSSPQQSPRSSIDYQSIASSTRKSQVPPLPRRATRLADFESATYAMEFSERRAWTESLKGRSWMPSPRSLHSSAGSSSRLNRVSSRRDSTWSKLSDEAPSITLDMPRISEELYPRRLWPE</sequence>
<dbReference type="AlphaFoldDB" id="A0AAV9NPL3"/>
<comment type="caution">
    <text evidence="3">The sequence shown here is derived from an EMBL/GenBank/DDBJ whole genome shotgun (WGS) entry which is preliminary data.</text>
</comment>
<feature type="compositionally biased region" description="Low complexity" evidence="1">
    <location>
        <begin position="518"/>
        <end position="535"/>
    </location>
</feature>
<keyword evidence="2" id="KW-1133">Transmembrane helix</keyword>
<evidence type="ECO:0000256" key="1">
    <source>
        <dbReference type="SAM" id="MobiDB-lite"/>
    </source>
</evidence>
<reference evidence="3 4" key="1">
    <citation type="submission" date="2023-08" db="EMBL/GenBank/DDBJ databases">
        <title>Black Yeasts Isolated from many extreme environments.</title>
        <authorList>
            <person name="Coleine C."/>
            <person name="Stajich J.E."/>
            <person name="Selbmann L."/>
        </authorList>
    </citation>
    <scope>NUCLEOTIDE SEQUENCE [LARGE SCALE GENOMIC DNA]</scope>
    <source>
        <strain evidence="3 4">CCFEE 5792</strain>
    </source>
</reference>